<reference evidence="1 2" key="1">
    <citation type="journal article" date="2019" name="Sci. Rep.">
        <title>Orb-weaving spider Araneus ventricosus genome elucidates the spidroin gene catalogue.</title>
        <authorList>
            <person name="Kono N."/>
            <person name="Nakamura H."/>
            <person name="Ohtoshi R."/>
            <person name="Moran D.A.P."/>
            <person name="Shinohara A."/>
            <person name="Yoshida Y."/>
            <person name="Fujiwara M."/>
            <person name="Mori M."/>
            <person name="Tomita M."/>
            <person name="Arakawa K."/>
        </authorList>
    </citation>
    <scope>NUCLEOTIDE SEQUENCE [LARGE SCALE GENOMIC DNA]</scope>
</reference>
<gene>
    <name evidence="1" type="ORF">AVEN_5361_1</name>
</gene>
<name>A0A4Y2T2C3_ARAVE</name>
<organism evidence="1 2">
    <name type="scientific">Araneus ventricosus</name>
    <name type="common">Orbweaver spider</name>
    <name type="synonym">Epeira ventricosa</name>
    <dbReference type="NCBI Taxonomy" id="182803"/>
    <lineage>
        <taxon>Eukaryota</taxon>
        <taxon>Metazoa</taxon>
        <taxon>Ecdysozoa</taxon>
        <taxon>Arthropoda</taxon>
        <taxon>Chelicerata</taxon>
        <taxon>Arachnida</taxon>
        <taxon>Araneae</taxon>
        <taxon>Araneomorphae</taxon>
        <taxon>Entelegynae</taxon>
        <taxon>Araneoidea</taxon>
        <taxon>Araneidae</taxon>
        <taxon>Araneus</taxon>
    </lineage>
</organism>
<sequence length="170" mass="19114">MIKRPGLVGTVLNRRIFSLVSKYNIQNEEETFFDSKAIPTPHIGSLSHHPNGSVTNDTRHPTSAHAITVRSRFTSIYRLRISLSPNITDIQQQDLEKKATGWSIHPSEHLKPNQICLEDGEALIARKDIINIFTDGSKTEHGVGAAFCVLTNDVWVYQWSAQLNDHRISS</sequence>
<dbReference type="AlphaFoldDB" id="A0A4Y2T2C3"/>
<evidence type="ECO:0000313" key="2">
    <source>
        <dbReference type="Proteomes" id="UP000499080"/>
    </source>
</evidence>
<dbReference type="Proteomes" id="UP000499080">
    <property type="component" value="Unassembled WGS sequence"/>
</dbReference>
<comment type="caution">
    <text evidence="1">The sequence shown here is derived from an EMBL/GenBank/DDBJ whole genome shotgun (WGS) entry which is preliminary data.</text>
</comment>
<accession>A0A4Y2T2C3</accession>
<keyword evidence="2" id="KW-1185">Reference proteome</keyword>
<evidence type="ECO:0000313" key="1">
    <source>
        <dbReference type="EMBL" id="GBN94677.1"/>
    </source>
</evidence>
<protein>
    <recommendedName>
        <fullName evidence="3">RNase H type-1 domain-containing protein</fullName>
    </recommendedName>
</protein>
<evidence type="ECO:0008006" key="3">
    <source>
        <dbReference type="Google" id="ProtNLM"/>
    </source>
</evidence>
<proteinExistence type="predicted"/>
<dbReference type="EMBL" id="BGPR01025614">
    <property type="protein sequence ID" value="GBN94677.1"/>
    <property type="molecule type" value="Genomic_DNA"/>
</dbReference>